<sequence>MLFFTRISCMCGAEARGAGSHALQGEHPSARSWIGGQQADINPPGPRGEPHREIFGESVTEMFHLR</sequence>
<name>A0ABP8EUV9_9MICO</name>
<dbReference type="Proteomes" id="UP001499841">
    <property type="component" value="Unassembled WGS sequence"/>
</dbReference>
<keyword evidence="2" id="KW-1185">Reference proteome</keyword>
<gene>
    <name evidence="1" type="ORF">GCM10022262_21360</name>
</gene>
<accession>A0ABP8EUV9</accession>
<dbReference type="EMBL" id="BAABBA010000009">
    <property type="protein sequence ID" value="GAA4287777.1"/>
    <property type="molecule type" value="Genomic_DNA"/>
</dbReference>
<organism evidence="1 2">
    <name type="scientific">Georgenia daeguensis</name>
    <dbReference type="NCBI Taxonomy" id="908355"/>
    <lineage>
        <taxon>Bacteria</taxon>
        <taxon>Bacillati</taxon>
        <taxon>Actinomycetota</taxon>
        <taxon>Actinomycetes</taxon>
        <taxon>Micrococcales</taxon>
        <taxon>Bogoriellaceae</taxon>
        <taxon>Georgenia</taxon>
    </lineage>
</organism>
<proteinExistence type="predicted"/>
<protein>
    <submittedName>
        <fullName evidence="1">Uncharacterized protein</fullName>
    </submittedName>
</protein>
<evidence type="ECO:0000313" key="1">
    <source>
        <dbReference type="EMBL" id="GAA4287777.1"/>
    </source>
</evidence>
<reference evidence="2" key="1">
    <citation type="journal article" date="2019" name="Int. J. Syst. Evol. Microbiol.">
        <title>The Global Catalogue of Microorganisms (GCM) 10K type strain sequencing project: providing services to taxonomists for standard genome sequencing and annotation.</title>
        <authorList>
            <consortium name="The Broad Institute Genomics Platform"/>
            <consortium name="The Broad Institute Genome Sequencing Center for Infectious Disease"/>
            <person name="Wu L."/>
            <person name="Ma J."/>
        </authorList>
    </citation>
    <scope>NUCLEOTIDE SEQUENCE [LARGE SCALE GENOMIC DNA]</scope>
    <source>
        <strain evidence="2">JCM 17459</strain>
    </source>
</reference>
<evidence type="ECO:0000313" key="2">
    <source>
        <dbReference type="Proteomes" id="UP001499841"/>
    </source>
</evidence>
<comment type="caution">
    <text evidence="1">The sequence shown here is derived from an EMBL/GenBank/DDBJ whole genome shotgun (WGS) entry which is preliminary data.</text>
</comment>